<feature type="repeat" description="CXXCXGXG motif" evidence="13">
    <location>
        <begin position="169"/>
        <end position="176"/>
    </location>
</feature>
<keyword evidence="4 13" id="KW-0235">DNA replication</keyword>
<dbReference type="Pfam" id="PF01556">
    <property type="entry name" value="DnaJ_C"/>
    <property type="match status" value="1"/>
</dbReference>
<dbReference type="HAMAP" id="MF_01152">
    <property type="entry name" value="DnaJ"/>
    <property type="match status" value="1"/>
</dbReference>
<evidence type="ECO:0000256" key="7">
    <source>
        <dbReference type="ARBA" id="ARBA00022771"/>
    </source>
</evidence>
<evidence type="ECO:0000256" key="14">
    <source>
        <dbReference type="PROSITE-ProRule" id="PRU00546"/>
    </source>
</evidence>
<comment type="subunit">
    <text evidence="2 13">Homodimer.</text>
</comment>
<keyword evidence="6 13" id="KW-0677">Repeat</keyword>
<comment type="function">
    <text evidence="13">Participates actively in the response to hyperosmotic and heat shock by preventing the aggregation of stress-denatured proteins and by disaggregating proteins, also in an autonomous, DnaK-independent fashion. Unfolded proteins bind initially to DnaJ; upon interaction with the DnaJ-bound protein, DnaK hydrolyzes its bound ATP, resulting in the formation of a stable complex. GrpE releases ADP from DnaK; ATP binding to DnaK triggers the release of the substrate protein, thus completing the reaction cycle. Several rounds of ATP-dependent interactions between DnaJ, DnaK and GrpE are required for fully efficient folding. Also involved, together with DnaK and GrpE, in the DNA replication of plasmids through activation of initiation proteins.</text>
</comment>
<dbReference type="InterPro" id="IPR018253">
    <property type="entry name" value="DnaJ_domain_CS"/>
</dbReference>
<evidence type="ECO:0000256" key="12">
    <source>
        <dbReference type="ARBA" id="ARBA00067609"/>
    </source>
</evidence>
<feature type="repeat" description="CXXCXGXG motif" evidence="13">
    <location>
        <begin position="195"/>
        <end position="202"/>
    </location>
</feature>
<dbReference type="Gene3D" id="2.10.230.10">
    <property type="entry name" value="Heat shock protein DnaJ, cysteine-rich domain"/>
    <property type="match status" value="1"/>
</dbReference>
<dbReference type="GO" id="GO:0051082">
    <property type="term" value="F:unfolded protein binding"/>
    <property type="evidence" value="ECO:0007669"/>
    <property type="project" value="UniProtKB-UniRule"/>
</dbReference>
<dbReference type="PROSITE" id="PS50076">
    <property type="entry name" value="DNAJ_2"/>
    <property type="match status" value="1"/>
</dbReference>
<dbReference type="NCBIfam" id="TIGR02349">
    <property type="entry name" value="DnaJ_bact"/>
    <property type="match status" value="1"/>
</dbReference>
<keyword evidence="18" id="KW-1185">Reference proteome</keyword>
<dbReference type="InterPro" id="IPR012724">
    <property type="entry name" value="DnaJ"/>
</dbReference>
<dbReference type="CDD" id="cd10719">
    <property type="entry name" value="DnaJ_zf"/>
    <property type="match status" value="1"/>
</dbReference>
<comment type="cofactor">
    <cofactor evidence="13">
        <name>Zn(2+)</name>
        <dbReference type="ChEBI" id="CHEBI:29105"/>
    </cofactor>
    <text evidence="13">Binds 2 Zn(2+) ions per monomer.</text>
</comment>
<keyword evidence="8 13" id="KW-0862">Zinc</keyword>
<dbReference type="CDD" id="cd10747">
    <property type="entry name" value="DnaJ_C"/>
    <property type="match status" value="1"/>
</dbReference>
<gene>
    <name evidence="13 17" type="primary">dnaJ</name>
    <name evidence="17" type="ORF">P3F81_07555</name>
</gene>
<dbReference type="PANTHER" id="PTHR43096">
    <property type="entry name" value="DNAJ HOMOLOG 1, MITOCHONDRIAL-RELATED"/>
    <property type="match status" value="1"/>
</dbReference>
<feature type="binding site" evidence="13">
    <location>
        <position position="172"/>
    </location>
    <ligand>
        <name>Zn(2+)</name>
        <dbReference type="ChEBI" id="CHEBI:29105"/>
        <label>2</label>
    </ligand>
</feature>
<keyword evidence="17" id="KW-0560">Oxidoreductase</keyword>
<sequence>MSKRDYYEVLGVSKTASEDEIKKAFRKLARKYHPDMNRENPKEAEEKFKEANEAYEILSNAERRAQYDQFGHAAFDGSAGGGQGGFGGFGGFSGGGFGDIFDMFFGGQGGFGGSRRPGPERGSDLRYDLEIDFKEAAFGKETEISIPRTEECEVCHGSGAAPGTHPETCPQCKGAGQVQFAQNTPFGRMVNMKTCERCNGEGKIVHSPCKSCGGKGKKRAKRKISVKIPAGVDNGSRLRISGEGEAGMRGGPAGDLYVYIFVKPHKIFSREGTEVICEVPINFVQASLGDEIEVPTLDGKVKMKIPEGIQSGTILRLKNKGIPYLRGQGRGDQHVKIKVLTPQKLDEQQKQMLKDFAKATGESVNPEQKSWFKKIFNI</sequence>
<evidence type="ECO:0000256" key="10">
    <source>
        <dbReference type="ARBA" id="ARBA00023186"/>
    </source>
</evidence>
<feature type="binding site" evidence="13">
    <location>
        <position position="198"/>
    </location>
    <ligand>
        <name>Zn(2+)</name>
        <dbReference type="ChEBI" id="CHEBI:29105"/>
        <label>2</label>
    </ligand>
</feature>
<comment type="domain">
    <text evidence="13">The J domain is necessary and sufficient to stimulate DnaK ATPase activity. Zinc center 1 plays an important role in the autonomous, DnaK-independent chaperone activity of DnaJ. Zinc center 2 is essential for interaction with DnaK and for DnaJ activity.</text>
</comment>
<dbReference type="NCBIfam" id="NF008035">
    <property type="entry name" value="PRK10767.1"/>
    <property type="match status" value="1"/>
</dbReference>
<feature type="repeat" description="CXXCXGXG motif" evidence="13">
    <location>
        <begin position="152"/>
        <end position="159"/>
    </location>
</feature>
<keyword evidence="9 13" id="KW-0346">Stress response</keyword>
<evidence type="ECO:0000313" key="18">
    <source>
        <dbReference type="Proteomes" id="UP001243623"/>
    </source>
</evidence>
<dbReference type="Pfam" id="PF00226">
    <property type="entry name" value="DnaJ"/>
    <property type="match status" value="1"/>
</dbReference>
<evidence type="ECO:0000256" key="6">
    <source>
        <dbReference type="ARBA" id="ARBA00022737"/>
    </source>
</evidence>
<dbReference type="GO" id="GO:0005524">
    <property type="term" value="F:ATP binding"/>
    <property type="evidence" value="ECO:0007669"/>
    <property type="project" value="InterPro"/>
</dbReference>
<organism evidence="17 18">
    <name type="scientific">Selenobaculum gibii</name>
    <dbReference type="NCBI Taxonomy" id="3054208"/>
    <lineage>
        <taxon>Bacteria</taxon>
        <taxon>Bacillati</taxon>
        <taxon>Bacillota</taxon>
        <taxon>Negativicutes</taxon>
        <taxon>Selenomonadales</taxon>
        <taxon>Selenomonadaceae</taxon>
        <taxon>Selenobaculum</taxon>
    </lineage>
</organism>
<feature type="binding site" evidence="13">
    <location>
        <position position="212"/>
    </location>
    <ligand>
        <name>Zn(2+)</name>
        <dbReference type="ChEBI" id="CHEBI:29105"/>
        <label>1</label>
    </ligand>
</feature>
<evidence type="ECO:0000256" key="11">
    <source>
        <dbReference type="ARBA" id="ARBA00061004"/>
    </source>
</evidence>
<dbReference type="FunFam" id="2.60.260.20:FF:000009">
    <property type="entry name" value="Putative Mitochondrial DnaJ chaperone"/>
    <property type="match status" value="1"/>
</dbReference>
<accession>A0A9Y2AGZ9</accession>
<feature type="binding site" evidence="13">
    <location>
        <position position="152"/>
    </location>
    <ligand>
        <name>Zn(2+)</name>
        <dbReference type="ChEBI" id="CHEBI:29105"/>
        <label>1</label>
    </ligand>
</feature>
<evidence type="ECO:0000256" key="4">
    <source>
        <dbReference type="ARBA" id="ARBA00022705"/>
    </source>
</evidence>
<dbReference type="FunFam" id="2.60.260.20:FF:000004">
    <property type="entry name" value="Molecular chaperone DnaJ"/>
    <property type="match status" value="1"/>
</dbReference>
<evidence type="ECO:0000313" key="17">
    <source>
        <dbReference type="EMBL" id="WIW69773.1"/>
    </source>
</evidence>
<keyword evidence="5 13" id="KW-0479">Metal-binding</keyword>
<evidence type="ECO:0000256" key="1">
    <source>
        <dbReference type="ARBA" id="ARBA00004496"/>
    </source>
</evidence>
<feature type="binding site" evidence="13">
    <location>
        <position position="209"/>
    </location>
    <ligand>
        <name>Zn(2+)</name>
        <dbReference type="ChEBI" id="CHEBI:29105"/>
        <label>1</label>
    </ligand>
</feature>
<dbReference type="Gene3D" id="1.10.287.110">
    <property type="entry name" value="DnaJ domain"/>
    <property type="match status" value="1"/>
</dbReference>
<dbReference type="AlphaFoldDB" id="A0A9Y2AGZ9"/>
<feature type="domain" description="J" evidence="15">
    <location>
        <begin position="5"/>
        <end position="71"/>
    </location>
</feature>
<dbReference type="GO" id="GO:0016491">
    <property type="term" value="F:oxidoreductase activity"/>
    <property type="evidence" value="ECO:0007669"/>
    <property type="project" value="UniProtKB-KW"/>
</dbReference>
<name>A0A9Y2AGZ9_9FIRM</name>
<feature type="binding site" evidence="13">
    <location>
        <position position="195"/>
    </location>
    <ligand>
        <name>Zn(2+)</name>
        <dbReference type="ChEBI" id="CHEBI:29105"/>
        <label>2</label>
    </ligand>
</feature>
<dbReference type="GO" id="GO:0008270">
    <property type="term" value="F:zinc ion binding"/>
    <property type="evidence" value="ECO:0007669"/>
    <property type="project" value="UniProtKB-UniRule"/>
</dbReference>
<keyword evidence="10 13" id="KW-0143">Chaperone</keyword>
<dbReference type="CDD" id="cd06257">
    <property type="entry name" value="DnaJ"/>
    <property type="match status" value="1"/>
</dbReference>
<feature type="domain" description="CR-type" evidence="16">
    <location>
        <begin position="139"/>
        <end position="221"/>
    </location>
</feature>
<dbReference type="InterPro" id="IPR001623">
    <property type="entry name" value="DnaJ_domain"/>
</dbReference>
<reference evidence="17" key="1">
    <citation type="submission" date="2023-03" db="EMBL/GenBank/DDBJ databases">
        <title>Selenobaculum gbiensis gen. nov. sp. nov., a new bacterium isolated from the gut microbiota of IBD patient.</title>
        <authorList>
            <person name="Yeo S."/>
            <person name="Park H."/>
            <person name="Huh C.S."/>
        </authorList>
    </citation>
    <scope>NUCLEOTIDE SEQUENCE</scope>
    <source>
        <strain evidence="17">ICN-92133</strain>
    </source>
</reference>
<dbReference type="PROSITE" id="PS00636">
    <property type="entry name" value="DNAJ_1"/>
    <property type="match status" value="1"/>
</dbReference>
<evidence type="ECO:0000256" key="9">
    <source>
        <dbReference type="ARBA" id="ARBA00023016"/>
    </source>
</evidence>
<evidence type="ECO:0000256" key="2">
    <source>
        <dbReference type="ARBA" id="ARBA00011738"/>
    </source>
</evidence>
<dbReference type="PROSITE" id="PS51188">
    <property type="entry name" value="ZF_CR"/>
    <property type="match status" value="1"/>
</dbReference>
<dbReference type="KEGG" id="sgbi:P3F81_07555"/>
<dbReference type="SMART" id="SM00271">
    <property type="entry name" value="DnaJ"/>
    <property type="match status" value="1"/>
</dbReference>
<dbReference type="InterPro" id="IPR036869">
    <property type="entry name" value="J_dom_sf"/>
</dbReference>
<keyword evidence="7 13" id="KW-0863">Zinc-finger</keyword>
<comment type="similarity">
    <text evidence="11 13">Belongs to the DnaJ family.</text>
</comment>
<dbReference type="SUPFAM" id="SSF49493">
    <property type="entry name" value="HSP40/DnaJ peptide-binding domain"/>
    <property type="match status" value="2"/>
</dbReference>
<dbReference type="Gene3D" id="2.60.260.20">
    <property type="entry name" value="Urease metallochaperone UreE, N-terminal domain"/>
    <property type="match status" value="2"/>
</dbReference>
<evidence type="ECO:0000259" key="16">
    <source>
        <dbReference type="PROSITE" id="PS51188"/>
    </source>
</evidence>
<evidence type="ECO:0000256" key="8">
    <source>
        <dbReference type="ARBA" id="ARBA00022833"/>
    </source>
</evidence>
<dbReference type="Pfam" id="PF00684">
    <property type="entry name" value="DnaJ_CXXCXGXG"/>
    <property type="match status" value="1"/>
</dbReference>
<proteinExistence type="inferred from homology"/>
<feature type="repeat" description="CXXCXGXG motif" evidence="13">
    <location>
        <begin position="209"/>
        <end position="216"/>
    </location>
</feature>
<dbReference type="InterPro" id="IPR036410">
    <property type="entry name" value="HSP_DnaJ_Cys-rich_dom_sf"/>
</dbReference>
<dbReference type="EMBL" id="CP120678">
    <property type="protein sequence ID" value="WIW69773.1"/>
    <property type="molecule type" value="Genomic_DNA"/>
</dbReference>
<feature type="binding site" evidence="13">
    <location>
        <position position="169"/>
    </location>
    <ligand>
        <name>Zn(2+)</name>
        <dbReference type="ChEBI" id="CHEBI:29105"/>
        <label>2</label>
    </ligand>
</feature>
<keyword evidence="3 13" id="KW-0963">Cytoplasm</keyword>
<dbReference type="RefSeq" id="WP_147669907.1">
    <property type="nucleotide sequence ID" value="NZ_CP120678.1"/>
</dbReference>
<dbReference type="InterPro" id="IPR002939">
    <property type="entry name" value="DnaJ_C"/>
</dbReference>
<dbReference type="FunFam" id="1.10.287.110:FF:000031">
    <property type="entry name" value="Molecular chaperone DnaJ"/>
    <property type="match status" value="1"/>
</dbReference>
<dbReference type="SUPFAM" id="SSF57938">
    <property type="entry name" value="DnaJ/Hsp40 cysteine-rich domain"/>
    <property type="match status" value="1"/>
</dbReference>
<dbReference type="GO" id="GO:0006260">
    <property type="term" value="P:DNA replication"/>
    <property type="evidence" value="ECO:0007669"/>
    <property type="project" value="UniProtKB-KW"/>
</dbReference>
<dbReference type="PANTHER" id="PTHR43096:SF48">
    <property type="entry name" value="CHAPERONE PROTEIN DNAJ"/>
    <property type="match status" value="1"/>
</dbReference>
<evidence type="ECO:0000256" key="5">
    <source>
        <dbReference type="ARBA" id="ARBA00022723"/>
    </source>
</evidence>
<feature type="binding site" evidence="13">
    <location>
        <position position="155"/>
    </location>
    <ligand>
        <name>Zn(2+)</name>
        <dbReference type="ChEBI" id="CHEBI:29105"/>
        <label>1</label>
    </ligand>
</feature>
<feature type="zinc finger region" description="CR-type" evidence="14">
    <location>
        <begin position="139"/>
        <end position="221"/>
    </location>
</feature>
<dbReference type="GO" id="GO:0005737">
    <property type="term" value="C:cytoplasm"/>
    <property type="evidence" value="ECO:0007669"/>
    <property type="project" value="UniProtKB-SubCell"/>
</dbReference>
<dbReference type="InterPro" id="IPR008971">
    <property type="entry name" value="HSP40/DnaJ_pept-bd"/>
</dbReference>
<evidence type="ECO:0000256" key="13">
    <source>
        <dbReference type="HAMAP-Rule" id="MF_01152"/>
    </source>
</evidence>
<protein>
    <recommendedName>
        <fullName evidence="12 13">Chaperone protein DnaJ</fullName>
    </recommendedName>
</protein>
<dbReference type="GO" id="GO:0031072">
    <property type="term" value="F:heat shock protein binding"/>
    <property type="evidence" value="ECO:0007669"/>
    <property type="project" value="InterPro"/>
</dbReference>
<dbReference type="InterPro" id="IPR001305">
    <property type="entry name" value="HSP_DnaJ_Cys-rich_dom"/>
</dbReference>
<dbReference type="SUPFAM" id="SSF46565">
    <property type="entry name" value="Chaperone J-domain"/>
    <property type="match status" value="1"/>
</dbReference>
<dbReference type="Proteomes" id="UP001243623">
    <property type="component" value="Chromosome"/>
</dbReference>
<dbReference type="FunFam" id="2.10.230.10:FF:000002">
    <property type="entry name" value="Molecular chaperone DnaJ"/>
    <property type="match status" value="1"/>
</dbReference>
<comment type="subcellular location">
    <subcellularLocation>
        <location evidence="1 13">Cytoplasm</location>
    </subcellularLocation>
</comment>
<evidence type="ECO:0000259" key="15">
    <source>
        <dbReference type="PROSITE" id="PS50076"/>
    </source>
</evidence>
<evidence type="ECO:0000256" key="3">
    <source>
        <dbReference type="ARBA" id="ARBA00022490"/>
    </source>
</evidence>
<dbReference type="GO" id="GO:0042026">
    <property type="term" value="P:protein refolding"/>
    <property type="evidence" value="ECO:0007669"/>
    <property type="project" value="TreeGrafter"/>
</dbReference>
<dbReference type="PRINTS" id="PR00625">
    <property type="entry name" value="JDOMAIN"/>
</dbReference>
<dbReference type="GO" id="GO:0009408">
    <property type="term" value="P:response to heat"/>
    <property type="evidence" value="ECO:0007669"/>
    <property type="project" value="InterPro"/>
</dbReference>